<reference evidence="1" key="1">
    <citation type="journal article" date="2021" name="Open Biol.">
        <title>Shared evolutionary footprints suggest mitochondrial oxidative damage underlies multiple complex I losses in fungi.</title>
        <authorList>
            <person name="Schikora-Tamarit M.A."/>
            <person name="Marcet-Houben M."/>
            <person name="Nosek J."/>
            <person name="Gabaldon T."/>
        </authorList>
    </citation>
    <scope>NUCLEOTIDE SEQUENCE</scope>
    <source>
        <strain evidence="1">CBS6341</strain>
    </source>
</reference>
<comment type="caution">
    <text evidence="1">The sequence shown here is derived from an EMBL/GenBank/DDBJ whole genome shotgun (WGS) entry which is preliminary data.</text>
</comment>
<evidence type="ECO:0000313" key="2">
    <source>
        <dbReference type="Proteomes" id="UP000769528"/>
    </source>
</evidence>
<dbReference type="Proteomes" id="UP000769528">
    <property type="component" value="Unassembled WGS sequence"/>
</dbReference>
<reference evidence="1" key="2">
    <citation type="submission" date="2021-01" db="EMBL/GenBank/DDBJ databases">
        <authorList>
            <person name="Schikora-Tamarit M.A."/>
        </authorList>
    </citation>
    <scope>NUCLEOTIDE SEQUENCE</scope>
    <source>
        <strain evidence="1">CBS6341</strain>
    </source>
</reference>
<proteinExistence type="predicted"/>
<name>A0A9P8PW02_9ASCO</name>
<dbReference type="EMBL" id="JAEUBF010000322">
    <property type="protein sequence ID" value="KAH3679346.1"/>
    <property type="molecule type" value="Genomic_DNA"/>
</dbReference>
<gene>
    <name evidence="1" type="ORF">WICMUC_001086</name>
</gene>
<organism evidence="1 2">
    <name type="scientific">Wickerhamomyces mucosus</name>
    <dbReference type="NCBI Taxonomy" id="1378264"/>
    <lineage>
        <taxon>Eukaryota</taxon>
        <taxon>Fungi</taxon>
        <taxon>Dikarya</taxon>
        <taxon>Ascomycota</taxon>
        <taxon>Saccharomycotina</taxon>
        <taxon>Saccharomycetes</taxon>
        <taxon>Phaffomycetales</taxon>
        <taxon>Wickerhamomycetaceae</taxon>
        <taxon>Wickerhamomyces</taxon>
    </lineage>
</organism>
<evidence type="ECO:0000313" key="1">
    <source>
        <dbReference type="EMBL" id="KAH3679346.1"/>
    </source>
</evidence>
<accession>A0A9P8PW02</accession>
<protein>
    <submittedName>
        <fullName evidence="1">Uncharacterized protein</fullName>
    </submittedName>
</protein>
<dbReference type="AlphaFoldDB" id="A0A9P8PW02"/>
<keyword evidence="2" id="KW-1185">Reference proteome</keyword>
<dbReference type="OrthoDB" id="10622957at2759"/>
<sequence length="731" mass="86008">MRYSLQLLNEIPSSLRALKLATSLDLKTYQEISPIAGHFKASTASSNNSPLQVLMCNKSVKDFNMAEVQKLIEIDLKYSDVKFALLTDDFQMSKISINPLIRNLLNNGINYGIYLNNKNQVYNILQKIPDVQESVEQVWLIVNKTKNHSDGNEYLVYKEITEKIDPSFTYKSIPIKIEEEEFNLTIPSLAILPRIMGIGIPKSHPRYKELLHKEVELPGIKTFKFKIITIREADAVNGDIFGLFPKHILSHQDYFDQNIPVTEPTKKVKYNNEFYNDLQISELMSTKYNVSAPFFEIIPYIMRVYKLKGQRITKIINNFHVFDETKNESLNLDPTTRKSVVSSSLLSSSYDKSFGHRTPLNRISFREVLNFINFKNSFKFKDTLGFEMNSDILRSYLIKYKNEEFLDQSKFKSSYDNLQILTFFYEYYLNENNIEKGFDYDFNKLDRFDRYLLHGFTKLNKGQIDLNYFTNYYLTNFFIYYQTSSDIFDSKTRGKLFNLILFKLLNSEVRTLYPMFFNYYQNELIHIGEEQKIIPEIPANLETKDNERSLFQLIFKIYSEMNLLPSLYQYKISLESWHQDDHVNSIAAQLVKKFNNSDQDNAAKLIKDVKYKGFLFHTNLPSNNIEIRRFRTFDIDDLISRLKFINFSIPDANEPIESIKLRIRFELINDLEKLKAKSQELIQFIDKLLDQLPPDFVTKFTEFNENEILETLNSSIHDYESKINPFVMKSN</sequence>